<evidence type="ECO:0000313" key="3">
    <source>
        <dbReference type="EMBL" id="MCU4973573.1"/>
    </source>
</evidence>
<dbReference type="PROSITE" id="PS51257">
    <property type="entry name" value="PROKAR_LIPOPROTEIN"/>
    <property type="match status" value="1"/>
</dbReference>
<name>A0ABT2QF71_9EURY</name>
<evidence type="ECO:0000259" key="2">
    <source>
        <dbReference type="Pfam" id="PF13360"/>
    </source>
</evidence>
<dbReference type="Gene3D" id="2.40.10.480">
    <property type="match status" value="1"/>
</dbReference>
<protein>
    <submittedName>
        <fullName evidence="3">PQQ-binding-like beta-propeller repeat protein</fullName>
    </submittedName>
</protein>
<sequence length="510" mass="52991">MSNERPLITRRQCLAGSVVSFGGVAGCLGLLDADDESESPVDDEADDATTPDESSDSGPLQVNGIEHVAGERTVEVTLTVENTGEEARQADLVVALSHTEAEGLIGRDRPILLAGGFEREIVLVFRPQFLGGDGVDSPEEGEFRFEAHFENVEISEDYPGLVTPSDRSAIDGGNAWPGVAYDSGASAFNPGTKAPRAAPTSAWTASDVEYAHRASGPVFADGTVVTGRDVRALSVADGGEQWVHDGPVRTSTLAAGEDIVAFGTPEDFRALEADTGEVRWTVPSGGDIWDGSPTIADSRVYTSNGQLHAIDVASGEELWTADTGGSLTGPPPVADGVVVSGGDPLRAIDAEEGTVRWAVSGAEPITAAAVAFDTVFALTDSQLIALDLAEGRTRWFAPGPFQAGRICVGNGSVYAQRSGDYRMVSIDAANGDVEWESGGTDGVLGPPSASDGVLVVVSEMGTLYGFDTETGEELWSTNVPSGVPGSLAMADGVAYFNEPNGPLRALTADE</sequence>
<dbReference type="SMART" id="SM00564">
    <property type="entry name" value="PQQ"/>
    <property type="match status" value="7"/>
</dbReference>
<feature type="compositionally biased region" description="Acidic residues" evidence="1">
    <location>
        <begin position="34"/>
        <end position="55"/>
    </location>
</feature>
<dbReference type="SUPFAM" id="SSF50998">
    <property type="entry name" value="Quinoprotein alcohol dehydrogenase-like"/>
    <property type="match status" value="1"/>
</dbReference>
<dbReference type="InterPro" id="IPR015943">
    <property type="entry name" value="WD40/YVTN_repeat-like_dom_sf"/>
</dbReference>
<dbReference type="Gene3D" id="2.130.10.10">
    <property type="entry name" value="YVTN repeat-like/Quinoprotein amine dehydrogenase"/>
    <property type="match status" value="2"/>
</dbReference>
<accession>A0ABT2QF71</accession>
<dbReference type="InterPro" id="IPR011047">
    <property type="entry name" value="Quinoprotein_ADH-like_sf"/>
</dbReference>
<dbReference type="PANTHER" id="PTHR34512:SF30">
    <property type="entry name" value="OUTER MEMBRANE PROTEIN ASSEMBLY FACTOR BAMB"/>
    <property type="match status" value="1"/>
</dbReference>
<dbReference type="Proteomes" id="UP001320972">
    <property type="component" value="Unassembled WGS sequence"/>
</dbReference>
<organism evidence="3 4">
    <name type="scientific">Natronoglomus mannanivorans</name>
    <dbReference type="NCBI Taxonomy" id="2979990"/>
    <lineage>
        <taxon>Archaea</taxon>
        <taxon>Methanobacteriati</taxon>
        <taxon>Methanobacteriota</taxon>
        <taxon>Stenosarchaea group</taxon>
        <taxon>Halobacteria</taxon>
        <taxon>Halobacteriales</taxon>
        <taxon>Natrialbaceae</taxon>
        <taxon>Natronoglomus</taxon>
    </lineage>
</organism>
<evidence type="ECO:0000256" key="1">
    <source>
        <dbReference type="SAM" id="MobiDB-lite"/>
    </source>
</evidence>
<dbReference type="PANTHER" id="PTHR34512">
    <property type="entry name" value="CELL SURFACE PROTEIN"/>
    <property type="match status" value="1"/>
</dbReference>
<dbReference type="InterPro" id="IPR018391">
    <property type="entry name" value="PQQ_b-propeller_rpt"/>
</dbReference>
<dbReference type="InterPro" id="IPR002372">
    <property type="entry name" value="PQQ_rpt_dom"/>
</dbReference>
<feature type="region of interest" description="Disordered" evidence="1">
    <location>
        <begin position="34"/>
        <end position="62"/>
    </location>
</feature>
<evidence type="ECO:0000313" key="4">
    <source>
        <dbReference type="Proteomes" id="UP001320972"/>
    </source>
</evidence>
<keyword evidence="4" id="KW-1185">Reference proteome</keyword>
<comment type="caution">
    <text evidence="3">The sequence shown here is derived from an EMBL/GenBank/DDBJ whole genome shotgun (WGS) entry which is preliminary data.</text>
</comment>
<reference evidence="3 4" key="1">
    <citation type="submission" date="2022-09" db="EMBL/GenBank/DDBJ databases">
        <title>Enrichment on poylsaccharides allowed isolation of novel metabolic and taxonomic groups of Haloarchaea.</title>
        <authorList>
            <person name="Sorokin D.Y."/>
            <person name="Elcheninov A.G."/>
            <person name="Khizhniak T.V."/>
            <person name="Kolganova T.V."/>
            <person name="Kublanov I.V."/>
        </authorList>
    </citation>
    <scope>NUCLEOTIDE SEQUENCE [LARGE SCALE GENOMIC DNA]</scope>
    <source>
        <strain evidence="3 4">AArc-m2/3/4</strain>
    </source>
</reference>
<dbReference type="EMBL" id="JAOPKB010000007">
    <property type="protein sequence ID" value="MCU4973573.1"/>
    <property type="molecule type" value="Genomic_DNA"/>
</dbReference>
<dbReference type="Pfam" id="PF13360">
    <property type="entry name" value="PQQ_2"/>
    <property type="match status" value="1"/>
</dbReference>
<feature type="domain" description="Pyrrolo-quinoline quinone repeat" evidence="2">
    <location>
        <begin position="269"/>
        <end position="436"/>
    </location>
</feature>
<proteinExistence type="predicted"/>
<gene>
    <name evidence="3" type="ORF">OB955_12575</name>
</gene>
<dbReference type="RefSeq" id="WP_338008029.1">
    <property type="nucleotide sequence ID" value="NZ_JAOPKB010000007.1"/>
</dbReference>